<keyword evidence="10" id="KW-0333">Golgi apparatus</keyword>
<feature type="transmembrane region" description="Helical" evidence="13">
    <location>
        <begin position="20"/>
        <end position="40"/>
    </location>
</feature>
<keyword evidence="8" id="KW-0677">Repeat</keyword>
<feature type="transmembrane region" description="Helical" evidence="13">
    <location>
        <begin position="111"/>
        <end position="129"/>
    </location>
</feature>
<evidence type="ECO:0000256" key="1">
    <source>
        <dbReference type="ARBA" id="ARBA00004651"/>
    </source>
</evidence>
<evidence type="ECO:0000256" key="10">
    <source>
        <dbReference type="ARBA" id="ARBA00023034"/>
    </source>
</evidence>
<keyword evidence="14" id="KW-1185">Reference proteome</keyword>
<evidence type="ECO:0000256" key="7">
    <source>
        <dbReference type="ARBA" id="ARBA00022692"/>
    </source>
</evidence>
<evidence type="ECO:0000256" key="13">
    <source>
        <dbReference type="RuleBase" id="RU910715"/>
    </source>
</evidence>
<dbReference type="AlphaFoldDB" id="A0A914XQK2"/>
<dbReference type="GO" id="GO:0005886">
    <property type="term" value="C:plasma membrane"/>
    <property type="evidence" value="ECO:0007669"/>
    <property type="project" value="UniProtKB-SubCell"/>
</dbReference>
<evidence type="ECO:0000256" key="4">
    <source>
        <dbReference type="ARBA" id="ARBA00022448"/>
    </source>
</evidence>
<dbReference type="FunFam" id="1.20.1280.290:FF:000004">
    <property type="entry name" value="Sugar transporter SWEET"/>
    <property type="match status" value="1"/>
</dbReference>
<comment type="similarity">
    <text evidence="3 13">Belongs to the SWEET sugar transporter family.</text>
</comment>
<sequence>MDQQPSLGMFPFLDMKLLDVLSFTAVTSTIGLFLCGIPICQEIRRRKTSDGTNPAPFLMGALSGFFWLRYGLLKGDNSVLIVNGIGIVSQVLYLLYFYSYTRVKTSINRQLAFITVCALGMLAYVHVLLPTPDVAIDHLGFMCMILNILTFAAPLAALRDVIRDRCCESLPLPLCIANLVVSVQWYFYGALLDDPYIKSPNIFGVFLALIQLSFFLVYPRKRMYFPK</sequence>
<keyword evidence="6 13" id="KW-0762">Sugar transport</keyword>
<evidence type="ECO:0000256" key="6">
    <source>
        <dbReference type="ARBA" id="ARBA00022597"/>
    </source>
</evidence>
<dbReference type="InterPro" id="IPR047664">
    <property type="entry name" value="SWEET"/>
</dbReference>
<feature type="transmembrane region" description="Helical" evidence="13">
    <location>
        <begin position="135"/>
        <end position="158"/>
    </location>
</feature>
<keyword evidence="9 13" id="KW-1133">Transmembrane helix</keyword>
<evidence type="ECO:0000256" key="11">
    <source>
        <dbReference type="ARBA" id="ARBA00023136"/>
    </source>
</evidence>
<keyword evidence="7 13" id="KW-0812">Transmembrane</keyword>
<evidence type="ECO:0000256" key="8">
    <source>
        <dbReference type="ARBA" id="ARBA00022737"/>
    </source>
</evidence>
<comment type="subcellular location">
    <subcellularLocation>
        <location evidence="1 13">Cell membrane</location>
        <topology evidence="1 13">Multi-pass membrane protein</topology>
    </subcellularLocation>
    <subcellularLocation>
        <location evidence="2">Golgi apparatus membrane</location>
        <topology evidence="2">Multi-pass membrane protein</topology>
    </subcellularLocation>
</comment>
<evidence type="ECO:0000256" key="2">
    <source>
        <dbReference type="ARBA" id="ARBA00004653"/>
    </source>
</evidence>
<keyword evidence="4 13" id="KW-0813">Transport</keyword>
<dbReference type="GO" id="GO:0051119">
    <property type="term" value="F:sugar transmembrane transporter activity"/>
    <property type="evidence" value="ECO:0007669"/>
    <property type="project" value="InterPro"/>
</dbReference>
<feature type="transmembrane region" description="Helical" evidence="13">
    <location>
        <begin position="200"/>
        <end position="218"/>
    </location>
</feature>
<evidence type="ECO:0000256" key="5">
    <source>
        <dbReference type="ARBA" id="ARBA00022475"/>
    </source>
</evidence>
<accession>A0A914XQK2</accession>
<dbReference type="Proteomes" id="UP000887566">
    <property type="component" value="Unplaced"/>
</dbReference>
<keyword evidence="5" id="KW-1003">Cell membrane</keyword>
<dbReference type="PANTHER" id="PTHR10791">
    <property type="entry name" value="RAG1-ACTIVATING PROTEIN 1"/>
    <property type="match status" value="1"/>
</dbReference>
<reference evidence="15" key="1">
    <citation type="submission" date="2022-11" db="UniProtKB">
        <authorList>
            <consortium name="WormBaseParasite"/>
        </authorList>
    </citation>
    <scope>IDENTIFICATION</scope>
</reference>
<feature type="transmembrane region" description="Helical" evidence="13">
    <location>
        <begin position="78"/>
        <end position="99"/>
    </location>
</feature>
<evidence type="ECO:0000313" key="15">
    <source>
        <dbReference type="WBParaSite" id="PSAMB.scaffold905size38858.g9599.t1"/>
    </source>
</evidence>
<name>A0A914XQK2_9BILA</name>
<evidence type="ECO:0000256" key="12">
    <source>
        <dbReference type="ARBA" id="ARBA00055578"/>
    </source>
</evidence>
<dbReference type="Gene3D" id="1.20.1280.290">
    <property type="match status" value="2"/>
</dbReference>
<comment type="function">
    <text evidence="13">Mediates sugar transport across membranes.</text>
</comment>
<evidence type="ECO:0000256" key="3">
    <source>
        <dbReference type="ARBA" id="ARBA00007809"/>
    </source>
</evidence>
<keyword evidence="11 13" id="KW-0472">Membrane</keyword>
<organism evidence="14 15">
    <name type="scientific">Plectus sambesii</name>
    <dbReference type="NCBI Taxonomy" id="2011161"/>
    <lineage>
        <taxon>Eukaryota</taxon>
        <taxon>Metazoa</taxon>
        <taxon>Ecdysozoa</taxon>
        <taxon>Nematoda</taxon>
        <taxon>Chromadorea</taxon>
        <taxon>Plectida</taxon>
        <taxon>Plectina</taxon>
        <taxon>Plectoidea</taxon>
        <taxon>Plectidae</taxon>
        <taxon>Plectus</taxon>
    </lineage>
</organism>
<dbReference type="PANTHER" id="PTHR10791:SF112">
    <property type="entry name" value="SUGAR TRANSPORTER SWEET1"/>
    <property type="match status" value="1"/>
</dbReference>
<evidence type="ECO:0000313" key="14">
    <source>
        <dbReference type="Proteomes" id="UP000887566"/>
    </source>
</evidence>
<dbReference type="Pfam" id="PF03083">
    <property type="entry name" value="MtN3_slv"/>
    <property type="match status" value="2"/>
</dbReference>
<protein>
    <recommendedName>
        <fullName evidence="13">Sugar transporter SWEET</fullName>
    </recommendedName>
</protein>
<feature type="transmembrane region" description="Helical" evidence="13">
    <location>
        <begin position="52"/>
        <end position="72"/>
    </location>
</feature>
<dbReference type="FunFam" id="1.20.1280.290:FF:000010">
    <property type="entry name" value="Sugar transporter SWEET"/>
    <property type="match status" value="1"/>
</dbReference>
<dbReference type="InterPro" id="IPR004316">
    <property type="entry name" value="SWEET_rpt"/>
</dbReference>
<dbReference type="GO" id="GO:0000139">
    <property type="term" value="C:Golgi membrane"/>
    <property type="evidence" value="ECO:0007669"/>
    <property type="project" value="UniProtKB-SubCell"/>
</dbReference>
<dbReference type="WBParaSite" id="PSAMB.scaffold905size38858.g9599.t1">
    <property type="protein sequence ID" value="PSAMB.scaffold905size38858.g9599.t1"/>
    <property type="gene ID" value="PSAMB.scaffold905size38858.g9599"/>
</dbReference>
<comment type="function">
    <text evidence="12">Mediates both low-affinity uptake and efflux of sugar across the membrane.</text>
</comment>
<proteinExistence type="inferred from homology"/>
<feature type="transmembrane region" description="Helical" evidence="13">
    <location>
        <begin position="170"/>
        <end position="188"/>
    </location>
</feature>
<evidence type="ECO:0000256" key="9">
    <source>
        <dbReference type="ARBA" id="ARBA00022989"/>
    </source>
</evidence>